<proteinExistence type="inferred from homology"/>
<evidence type="ECO:0000256" key="1">
    <source>
        <dbReference type="ARBA" id="ARBA00001946"/>
    </source>
</evidence>
<sequence length="291" mass="31346">MAETLDSVLIVFNPGSTGDADALARRLRGELAGIRPELPVELRPTEYAGHARDIAREAASAPGRPLIVSASGDGGYNEVVNGIMDVPGTEAAAAVLPAGNANDHDRVTSRRPLRDAILDGRTEPMDLLAMTLGDAPVRYAHSYIGFGLTPVVALEIEEGGKGTIREVVSTIRSFWAFSPFRLQFTDGNVRRVDNLLLANIPEMAKVAELSEGRPDDGRFEVILMEHRPKWRVLFTAIKAAVRGLGPQPTSEDFRFTALDPMPVQIDGEVTEMEADTAVQVRIAAGALAVVR</sequence>
<dbReference type="SMART" id="SM00046">
    <property type="entry name" value="DAGKc"/>
    <property type="match status" value="1"/>
</dbReference>
<protein>
    <submittedName>
        <fullName evidence="4">Diacylglycerol kinase family enzyme</fullName>
    </submittedName>
</protein>
<dbReference type="SUPFAM" id="SSF111331">
    <property type="entry name" value="NAD kinase/diacylglycerol kinase-like"/>
    <property type="match status" value="1"/>
</dbReference>
<dbReference type="Pfam" id="PF00781">
    <property type="entry name" value="DAGK_cat"/>
    <property type="match status" value="1"/>
</dbReference>
<keyword evidence="4" id="KW-0418">Kinase</keyword>
<evidence type="ECO:0000256" key="2">
    <source>
        <dbReference type="ARBA" id="ARBA00005983"/>
    </source>
</evidence>
<feature type="domain" description="DAGKc" evidence="3">
    <location>
        <begin position="3"/>
        <end position="134"/>
    </location>
</feature>
<dbReference type="GO" id="GO:0016301">
    <property type="term" value="F:kinase activity"/>
    <property type="evidence" value="ECO:0007669"/>
    <property type="project" value="UniProtKB-KW"/>
</dbReference>
<gene>
    <name evidence="4" type="ORF">EV383_0504</name>
</gene>
<dbReference type="PANTHER" id="PTHR12358">
    <property type="entry name" value="SPHINGOSINE KINASE"/>
    <property type="match status" value="1"/>
</dbReference>
<evidence type="ECO:0000259" key="3">
    <source>
        <dbReference type="PROSITE" id="PS50146"/>
    </source>
</evidence>
<dbReference type="EMBL" id="SHKL01000001">
    <property type="protein sequence ID" value="RZT83689.1"/>
    <property type="molecule type" value="Genomic_DNA"/>
</dbReference>
<evidence type="ECO:0000313" key="4">
    <source>
        <dbReference type="EMBL" id="RZT83689.1"/>
    </source>
</evidence>
<reference evidence="4 5" key="1">
    <citation type="submission" date="2019-02" db="EMBL/GenBank/DDBJ databases">
        <title>Sequencing the genomes of 1000 actinobacteria strains.</title>
        <authorList>
            <person name="Klenk H.-P."/>
        </authorList>
    </citation>
    <scope>NUCLEOTIDE SEQUENCE [LARGE SCALE GENOMIC DNA]</scope>
    <source>
        <strain evidence="4 5">DSM 45779</strain>
    </source>
</reference>
<dbReference type="InterPro" id="IPR016064">
    <property type="entry name" value="NAD/diacylglycerol_kinase_sf"/>
</dbReference>
<dbReference type="InterPro" id="IPR001206">
    <property type="entry name" value="Diacylglycerol_kinase_cat_dom"/>
</dbReference>
<dbReference type="Gene3D" id="3.40.50.10330">
    <property type="entry name" value="Probable inorganic polyphosphate/atp-NAD kinase, domain 1"/>
    <property type="match status" value="1"/>
</dbReference>
<dbReference type="OrthoDB" id="5172746at2"/>
<dbReference type="PANTHER" id="PTHR12358:SF54">
    <property type="entry name" value="SPHINGOSINE KINASE RELATED PROTEIN"/>
    <property type="match status" value="1"/>
</dbReference>
<dbReference type="InterPro" id="IPR017438">
    <property type="entry name" value="ATP-NAD_kinase_N"/>
</dbReference>
<comment type="caution">
    <text evidence="4">The sequence shown here is derived from an EMBL/GenBank/DDBJ whole genome shotgun (WGS) entry which is preliminary data.</text>
</comment>
<dbReference type="AlphaFoldDB" id="A0A4Q7UUJ1"/>
<keyword evidence="4" id="KW-0808">Transferase</keyword>
<dbReference type="Gene3D" id="2.60.200.40">
    <property type="match status" value="1"/>
</dbReference>
<comment type="similarity">
    <text evidence="2">Belongs to the diacylglycerol/lipid kinase family.</text>
</comment>
<evidence type="ECO:0000313" key="5">
    <source>
        <dbReference type="Proteomes" id="UP000291591"/>
    </source>
</evidence>
<name>A0A4Q7UUJ1_PSEST</name>
<organism evidence="4 5">
    <name type="scientific">Pseudonocardia sediminis</name>
    <dbReference type="NCBI Taxonomy" id="1397368"/>
    <lineage>
        <taxon>Bacteria</taxon>
        <taxon>Bacillati</taxon>
        <taxon>Actinomycetota</taxon>
        <taxon>Actinomycetes</taxon>
        <taxon>Pseudonocardiales</taxon>
        <taxon>Pseudonocardiaceae</taxon>
        <taxon>Pseudonocardia</taxon>
    </lineage>
</organism>
<dbReference type="PROSITE" id="PS50146">
    <property type="entry name" value="DAGK"/>
    <property type="match status" value="1"/>
</dbReference>
<accession>A0A4Q7UUJ1</accession>
<comment type="cofactor">
    <cofactor evidence="1">
        <name>Mg(2+)</name>
        <dbReference type="ChEBI" id="CHEBI:18420"/>
    </cofactor>
</comment>
<dbReference type="InterPro" id="IPR050187">
    <property type="entry name" value="Lipid_Phosphate_FormReg"/>
</dbReference>
<dbReference type="Proteomes" id="UP000291591">
    <property type="component" value="Unassembled WGS sequence"/>
</dbReference>
<dbReference type="RefSeq" id="WP_130288407.1">
    <property type="nucleotide sequence ID" value="NZ_SHKL01000001.1"/>
</dbReference>
<keyword evidence="5" id="KW-1185">Reference proteome</keyword>